<evidence type="ECO:0000256" key="13">
    <source>
        <dbReference type="SAM" id="Coils"/>
    </source>
</evidence>
<dbReference type="SUPFAM" id="SSF58014">
    <property type="entry name" value="Coiled-coil domain of nucleotide exchange factor GrpE"/>
    <property type="match status" value="1"/>
</dbReference>
<feature type="region of interest" description="Disordered" evidence="14">
    <location>
        <begin position="1"/>
        <end position="23"/>
    </location>
</feature>
<dbReference type="PROSITE" id="PS01071">
    <property type="entry name" value="GRPE"/>
    <property type="match status" value="1"/>
</dbReference>
<comment type="subunit">
    <text evidence="3 10">Homodimer.</text>
</comment>
<feature type="coiled-coil region" evidence="13">
    <location>
        <begin position="47"/>
        <end position="74"/>
    </location>
</feature>
<keyword evidence="16" id="KW-1185">Reference proteome</keyword>
<feature type="compositionally biased region" description="Basic and acidic residues" evidence="14">
    <location>
        <begin position="1"/>
        <end position="17"/>
    </location>
</feature>
<evidence type="ECO:0000256" key="10">
    <source>
        <dbReference type="HAMAP-Rule" id="MF_01151"/>
    </source>
</evidence>
<dbReference type="NCBIfam" id="NF010738">
    <property type="entry name" value="PRK14140.1"/>
    <property type="match status" value="1"/>
</dbReference>
<gene>
    <name evidence="10 15" type="primary">grpE</name>
    <name evidence="15" type="ORF">FLK61_29400</name>
</gene>
<dbReference type="FunFam" id="2.30.22.10:FF:000001">
    <property type="entry name" value="Protein GrpE"/>
    <property type="match status" value="1"/>
</dbReference>
<evidence type="ECO:0000256" key="7">
    <source>
        <dbReference type="ARBA" id="ARBA00053401"/>
    </source>
</evidence>
<comment type="subcellular location">
    <subcellularLocation>
        <location evidence="1 10">Cytoplasm</location>
    </subcellularLocation>
</comment>
<dbReference type="PANTHER" id="PTHR21237">
    <property type="entry name" value="GRPE PROTEIN"/>
    <property type="match status" value="1"/>
</dbReference>
<name>A0A859FKA1_9BACI</name>
<reference evidence="16" key="1">
    <citation type="submission" date="2019-07" db="EMBL/GenBank/DDBJ databases">
        <title>Bacillus alkalisoli sp. nov. isolated from saline soil.</title>
        <authorList>
            <person name="Sun J.-Q."/>
            <person name="Xu L."/>
        </authorList>
    </citation>
    <scope>NUCLEOTIDE SEQUENCE [LARGE SCALE GENOMIC DNA]</scope>
    <source>
        <strain evidence="16">M4U3P1</strain>
    </source>
</reference>
<evidence type="ECO:0000256" key="2">
    <source>
        <dbReference type="ARBA" id="ARBA00009054"/>
    </source>
</evidence>
<proteinExistence type="inferred from homology"/>
<dbReference type="GO" id="GO:0042803">
    <property type="term" value="F:protein homodimerization activity"/>
    <property type="evidence" value="ECO:0007669"/>
    <property type="project" value="InterPro"/>
</dbReference>
<evidence type="ECO:0000256" key="5">
    <source>
        <dbReference type="ARBA" id="ARBA00023016"/>
    </source>
</evidence>
<dbReference type="InterPro" id="IPR013805">
    <property type="entry name" value="GrpE_CC"/>
</dbReference>
<sequence length="192" mass="21984">MREVKELTNEKDHVHEEEATEDQDVVLEEEAEFVETDAEEVSQPSEIEELEAKVEEATNKLLRTQADYDNFRRRTKQEKEAAAKYRSQSLAESLIPAVDNFERALSVEVESEDAKSLLKGMEMVHKQLIEALKNEGVEQMETVGEAFDPHKHQAVMQVESDEHESNTIIEELQKGYILQDKVIRPAMVKVSS</sequence>
<evidence type="ECO:0000256" key="9">
    <source>
        <dbReference type="ARBA" id="ARBA00076414"/>
    </source>
</evidence>
<dbReference type="CDD" id="cd00446">
    <property type="entry name" value="GrpE"/>
    <property type="match status" value="1"/>
</dbReference>
<dbReference type="Proteomes" id="UP000318138">
    <property type="component" value="Chromosome"/>
</dbReference>
<dbReference type="KEGG" id="psua:FLK61_29400"/>
<evidence type="ECO:0000313" key="16">
    <source>
        <dbReference type="Proteomes" id="UP000318138"/>
    </source>
</evidence>
<dbReference type="HAMAP" id="MF_01151">
    <property type="entry name" value="GrpE"/>
    <property type="match status" value="1"/>
</dbReference>
<dbReference type="PRINTS" id="PR00773">
    <property type="entry name" value="GRPEPROTEIN"/>
</dbReference>
<dbReference type="Pfam" id="PF01025">
    <property type="entry name" value="GrpE"/>
    <property type="match status" value="1"/>
</dbReference>
<keyword evidence="13" id="KW-0175">Coiled coil</keyword>
<evidence type="ECO:0000256" key="1">
    <source>
        <dbReference type="ARBA" id="ARBA00004496"/>
    </source>
</evidence>
<dbReference type="InterPro" id="IPR000740">
    <property type="entry name" value="GrpE"/>
</dbReference>
<protein>
    <recommendedName>
        <fullName evidence="8 10">Protein GrpE</fullName>
    </recommendedName>
    <alternativeName>
        <fullName evidence="9 10">HSP-70 cofactor</fullName>
    </alternativeName>
</protein>
<accession>A0A859FKA1</accession>
<comment type="similarity">
    <text evidence="2 10 12">Belongs to the GrpE family.</text>
</comment>
<dbReference type="GO" id="GO:0051082">
    <property type="term" value="F:unfolded protein binding"/>
    <property type="evidence" value="ECO:0007669"/>
    <property type="project" value="TreeGrafter"/>
</dbReference>
<evidence type="ECO:0000313" key="15">
    <source>
        <dbReference type="EMBL" id="QKS73206.1"/>
    </source>
</evidence>
<evidence type="ECO:0000256" key="12">
    <source>
        <dbReference type="RuleBase" id="RU004478"/>
    </source>
</evidence>
<dbReference type="GO" id="GO:0000774">
    <property type="term" value="F:adenyl-nucleotide exchange factor activity"/>
    <property type="evidence" value="ECO:0007669"/>
    <property type="project" value="InterPro"/>
</dbReference>
<organism evidence="15 16">
    <name type="scientific">Paenalkalicoccus suaedae</name>
    <dbReference type="NCBI Taxonomy" id="2592382"/>
    <lineage>
        <taxon>Bacteria</taxon>
        <taxon>Bacillati</taxon>
        <taxon>Bacillota</taxon>
        <taxon>Bacilli</taxon>
        <taxon>Bacillales</taxon>
        <taxon>Bacillaceae</taxon>
        <taxon>Paenalkalicoccus</taxon>
    </lineage>
</organism>
<dbReference type="EMBL" id="CP041372">
    <property type="protein sequence ID" value="QKS73206.1"/>
    <property type="molecule type" value="Genomic_DNA"/>
</dbReference>
<dbReference type="GO" id="GO:0006457">
    <property type="term" value="P:protein folding"/>
    <property type="evidence" value="ECO:0007669"/>
    <property type="project" value="InterPro"/>
</dbReference>
<keyword evidence="4 10" id="KW-0963">Cytoplasm</keyword>
<keyword evidence="5 10" id="KW-0346">Stress response</keyword>
<dbReference type="SUPFAM" id="SSF51064">
    <property type="entry name" value="Head domain of nucleotide exchange factor GrpE"/>
    <property type="match status" value="1"/>
</dbReference>
<dbReference type="PANTHER" id="PTHR21237:SF23">
    <property type="entry name" value="GRPE PROTEIN HOMOLOG, MITOCHONDRIAL"/>
    <property type="match status" value="1"/>
</dbReference>
<evidence type="ECO:0000256" key="6">
    <source>
        <dbReference type="ARBA" id="ARBA00023186"/>
    </source>
</evidence>
<dbReference type="Gene3D" id="3.90.20.20">
    <property type="match status" value="1"/>
</dbReference>
<dbReference type="GO" id="GO:0051087">
    <property type="term" value="F:protein-folding chaperone binding"/>
    <property type="evidence" value="ECO:0007669"/>
    <property type="project" value="InterPro"/>
</dbReference>
<evidence type="ECO:0000256" key="11">
    <source>
        <dbReference type="RuleBase" id="RU000639"/>
    </source>
</evidence>
<dbReference type="Gene3D" id="2.30.22.10">
    <property type="entry name" value="Head domain of nucleotide exchange factor GrpE"/>
    <property type="match status" value="1"/>
</dbReference>
<comment type="function">
    <text evidence="7 10 11">Participates actively in the response to hyperosmotic and heat shock by preventing the aggregation of stress-denatured proteins, in association with DnaK and GrpE. It is the nucleotide exchange factor for DnaK and may function as a thermosensor. Unfolded proteins bind initially to DnaJ; upon interaction with the DnaJ-bound protein, DnaK hydrolyzes its bound ATP, resulting in the formation of a stable complex. GrpE releases ADP from DnaK; ATP binding to DnaK triggers the release of the substrate protein, thus completing the reaction cycle. Several rounds of ATP-dependent interactions between DnaJ, DnaK and GrpE are required for fully efficient folding.</text>
</comment>
<dbReference type="AlphaFoldDB" id="A0A859FKA1"/>
<evidence type="ECO:0000256" key="3">
    <source>
        <dbReference type="ARBA" id="ARBA00011738"/>
    </source>
</evidence>
<dbReference type="InterPro" id="IPR009012">
    <property type="entry name" value="GrpE_head"/>
</dbReference>
<evidence type="ECO:0000256" key="14">
    <source>
        <dbReference type="SAM" id="MobiDB-lite"/>
    </source>
</evidence>
<dbReference type="GO" id="GO:0005737">
    <property type="term" value="C:cytoplasm"/>
    <property type="evidence" value="ECO:0007669"/>
    <property type="project" value="UniProtKB-SubCell"/>
</dbReference>
<evidence type="ECO:0000256" key="4">
    <source>
        <dbReference type="ARBA" id="ARBA00022490"/>
    </source>
</evidence>
<keyword evidence="6 10" id="KW-0143">Chaperone</keyword>
<evidence type="ECO:0000256" key="8">
    <source>
        <dbReference type="ARBA" id="ARBA00072274"/>
    </source>
</evidence>